<dbReference type="GeneID" id="91108690"/>
<feature type="transmembrane region" description="Helical" evidence="1">
    <location>
        <begin position="495"/>
        <end position="514"/>
    </location>
</feature>
<organism evidence="4">
    <name type="scientific">Halobacterium sp. NMX12-1</name>
    <dbReference type="NCBI Taxonomy" id="3166650"/>
    <lineage>
        <taxon>Archaea</taxon>
        <taxon>Methanobacteriati</taxon>
        <taxon>Methanobacteriota</taxon>
        <taxon>Stenosarchaea group</taxon>
        <taxon>Halobacteria</taxon>
        <taxon>Halobacteriales</taxon>
        <taxon>Halobacteriaceae</taxon>
        <taxon>Halobacterium</taxon>
    </lineage>
</organism>
<feature type="transmembrane region" description="Helical" evidence="1">
    <location>
        <begin position="546"/>
        <end position="566"/>
    </location>
</feature>
<dbReference type="Pfam" id="PF02516">
    <property type="entry name" value="STT3"/>
    <property type="match status" value="1"/>
</dbReference>
<feature type="domain" description="Archaeal glycosylation protein B peripheral" evidence="3">
    <location>
        <begin position="697"/>
        <end position="749"/>
    </location>
</feature>
<protein>
    <submittedName>
        <fullName evidence="4">STT3 domain-containing protein</fullName>
    </submittedName>
</protein>
<sequence>MTDVREETAALLDDDSELADALRTLVEIDHKQEEWTFDDIPLGSGTFGELVARGIVVETGAGYRLADRHAVRVALGDVEPTDDDTAGRFRAHISRPDVPRHVLAAITACLLVVVAFRVFVYPRVFRGEHVVLLGNDPYYYRYLVLSMLDAGAGALDVPASITTGEPLLVALLTAAARALGGSSHAAERVLAWYPVVVALGTGILCYALAVTLSRDRRVGLTSVLVLAVLPVHGYRTALGFADHHALDFLWLAVVALAAVRTLPARGPHASTSGWRSRLSWAAVLAVGIAAQAHSWNAAPLLFVPFVAYAVVRSGTLARSDEPLHADALLVAGVGAGGLLAVAGHVVLGWQSTNIVVPPVLAAIAMAFAVGTAALTRRLDWPAWTASALAVASGVLTLGVVVTVEPSFGAELAEEGRRLVGMSGSDIVETKSLFSSDYGLFVGPIFFYGTALLFALPAGAWAFSYGLDRARWLLTASYGLVLFVLAVTQVRFTGELALFVAVFAGFAFVYFLDVVDITDPPEVFAARDPREQTPSVRSFAVPERRTLLSLGFAFLLVGGLGIMMTPARTNTIVPSEDTYRAAAWMEERVESPDWTSDQEYVFSTWSQNRLYNAFVSGDSRSYGYARSNYESFLASTNASTWYERLRGRAAFVVADDDFASENATEILATRLADWGSETGHYRAVWRGSSKTVYTLVPGATIVGTTTANATVTVTHEGTVSGKPFTYERTTTAAANGSYAIRVPYAGEYDVAGSTVDVSESAVRNGTRVTATA</sequence>
<keyword evidence="1" id="KW-0472">Membrane</keyword>
<keyword evidence="1" id="KW-1133">Transmembrane helix</keyword>
<feature type="transmembrane region" description="Helical" evidence="1">
    <location>
        <begin position="471"/>
        <end position="489"/>
    </location>
</feature>
<accession>A0AAU8CG14</accession>
<evidence type="ECO:0000313" key="4">
    <source>
        <dbReference type="EMBL" id="XCF17563.1"/>
    </source>
</evidence>
<evidence type="ECO:0000259" key="2">
    <source>
        <dbReference type="Pfam" id="PF02516"/>
    </source>
</evidence>
<feature type="transmembrane region" description="Helical" evidence="1">
    <location>
        <begin position="444"/>
        <end position="464"/>
    </location>
</feature>
<evidence type="ECO:0000259" key="3">
    <source>
        <dbReference type="Pfam" id="PF18079"/>
    </source>
</evidence>
<dbReference type="Pfam" id="PF18079">
    <property type="entry name" value="AglB_L1"/>
    <property type="match status" value="1"/>
</dbReference>
<keyword evidence="1" id="KW-0812">Transmembrane</keyword>
<name>A0AAU8CG14_9EURY</name>
<dbReference type="GO" id="GO:0016020">
    <property type="term" value="C:membrane"/>
    <property type="evidence" value="ECO:0007669"/>
    <property type="project" value="InterPro"/>
</dbReference>
<dbReference type="EMBL" id="CP159204">
    <property type="protein sequence ID" value="XCF17563.1"/>
    <property type="molecule type" value="Genomic_DNA"/>
</dbReference>
<feature type="transmembrane region" description="Helical" evidence="1">
    <location>
        <begin position="327"/>
        <end position="349"/>
    </location>
</feature>
<evidence type="ECO:0000256" key="1">
    <source>
        <dbReference type="SAM" id="Phobius"/>
    </source>
</evidence>
<feature type="domain" description="Oligosaccharyl transferase STT3 N-terminal" evidence="2">
    <location>
        <begin position="107"/>
        <end position="310"/>
    </location>
</feature>
<dbReference type="RefSeq" id="WP_353635067.1">
    <property type="nucleotide sequence ID" value="NZ_CP159204.1"/>
</dbReference>
<dbReference type="Gene3D" id="2.60.40.3390">
    <property type="match status" value="1"/>
</dbReference>
<reference evidence="4" key="1">
    <citation type="submission" date="2024-06" db="EMBL/GenBank/DDBJ databases">
        <title>Genome Sequence of an extremely halophilic archaeon isolated from Permian era halite, Salado Formation, Carlsbad, New Mexico: Halobacterium sp. strain NMX12-1.</title>
        <authorList>
            <person name="Sotoa L."/>
            <person name="DasSarma P."/>
            <person name="Anton B.P."/>
            <person name="Vincze T."/>
            <person name="Verma I."/>
            <person name="Eralp B."/>
            <person name="Powers D.W."/>
            <person name="Dozier B.L."/>
            <person name="Roberts R.J."/>
            <person name="DasSarma S."/>
        </authorList>
    </citation>
    <scope>NUCLEOTIDE SEQUENCE</scope>
    <source>
        <strain evidence="4">NMX12-1</strain>
    </source>
</reference>
<feature type="transmembrane region" description="Helical" evidence="1">
    <location>
        <begin position="382"/>
        <end position="403"/>
    </location>
</feature>
<feature type="transmembrane region" description="Helical" evidence="1">
    <location>
        <begin position="355"/>
        <end position="375"/>
    </location>
</feature>
<dbReference type="AlphaFoldDB" id="A0AAU8CG14"/>
<gene>
    <name evidence="4" type="ORF">ABSL23_06035</name>
</gene>
<dbReference type="InterPro" id="IPR048307">
    <property type="entry name" value="STT3_N"/>
</dbReference>
<feature type="transmembrane region" description="Helical" evidence="1">
    <location>
        <begin position="191"/>
        <end position="211"/>
    </location>
</feature>
<feature type="transmembrane region" description="Helical" evidence="1">
    <location>
        <begin position="298"/>
        <end position="315"/>
    </location>
</feature>
<dbReference type="InterPro" id="IPR041154">
    <property type="entry name" value="AglB_P1"/>
</dbReference>
<dbReference type="KEGG" id="hanx:ABSL23_06035"/>
<proteinExistence type="predicted"/>
<feature type="transmembrane region" description="Helical" evidence="1">
    <location>
        <begin position="98"/>
        <end position="119"/>
    </location>
</feature>
<feature type="transmembrane region" description="Helical" evidence="1">
    <location>
        <begin position="218"/>
        <end position="237"/>
    </location>
</feature>